<protein>
    <submittedName>
        <fullName evidence="3">Uncharacterized protein</fullName>
    </submittedName>
</protein>
<evidence type="ECO:0000256" key="1">
    <source>
        <dbReference type="SAM" id="Coils"/>
    </source>
</evidence>
<proteinExistence type="predicted"/>
<feature type="compositionally biased region" description="Low complexity" evidence="2">
    <location>
        <begin position="517"/>
        <end position="531"/>
    </location>
</feature>
<dbReference type="AlphaFoldDB" id="A0A8S3SQ06"/>
<evidence type="ECO:0000313" key="3">
    <source>
        <dbReference type="EMBL" id="CAG2223802.1"/>
    </source>
</evidence>
<keyword evidence="4" id="KW-1185">Reference proteome</keyword>
<keyword evidence="1" id="KW-0175">Coiled coil</keyword>
<feature type="region of interest" description="Disordered" evidence="2">
    <location>
        <begin position="565"/>
        <end position="642"/>
    </location>
</feature>
<feature type="region of interest" description="Disordered" evidence="2">
    <location>
        <begin position="712"/>
        <end position="731"/>
    </location>
</feature>
<gene>
    <name evidence="3" type="ORF">MEDL_37072</name>
</gene>
<dbReference type="EMBL" id="CAJPWZ010001792">
    <property type="protein sequence ID" value="CAG2223802.1"/>
    <property type="molecule type" value="Genomic_DNA"/>
</dbReference>
<dbReference type="OrthoDB" id="6133164at2759"/>
<dbReference type="Proteomes" id="UP000683360">
    <property type="component" value="Unassembled WGS sequence"/>
</dbReference>
<evidence type="ECO:0000313" key="4">
    <source>
        <dbReference type="Proteomes" id="UP000683360"/>
    </source>
</evidence>
<reference evidence="3" key="1">
    <citation type="submission" date="2021-03" db="EMBL/GenBank/DDBJ databases">
        <authorList>
            <person name="Bekaert M."/>
        </authorList>
    </citation>
    <scope>NUCLEOTIDE SEQUENCE</scope>
</reference>
<comment type="caution">
    <text evidence="3">The sequence shown here is derived from an EMBL/GenBank/DDBJ whole genome shotgun (WGS) entry which is preliminary data.</text>
</comment>
<feature type="coiled-coil region" evidence="1">
    <location>
        <begin position="37"/>
        <end position="64"/>
    </location>
</feature>
<feature type="region of interest" description="Disordered" evidence="2">
    <location>
        <begin position="512"/>
        <end position="536"/>
    </location>
</feature>
<name>A0A8S3SQ06_MYTED</name>
<accession>A0A8S3SQ06</accession>
<sequence length="731" mass="83075">MESKLKAVRRGHRGQVTKLFKKFDEIENNSDLDKDDVKLISDAIEQKQKTIVDLNEKILDLTSEEDVEEEIQESDEYMFNLESKLRKIRKITHSDSISQNVASTSLDPNANSFNPSYPTNSSLTNANVIRSNETEINVQPTNFDNFRSMQNTHRDLQSTNNFTDIEESSTADNAIDNQQGIHQIVQITRYSTLSKLLRITSYLLRFIRNCRSPILQRNKAKYVSREELQDATECWILNCQRTSFKDEMLYLKLKDTKPTVLVRQLRLYLNNKDAICCGGRIHNAPVCENTKFPYLLPRSHPFTKLVVLDIHNTEFVLILMPCYLYDENGMCMSNSVFTALQNLYNLMSNHHCLIGQKQNVCCWTVQCKAEDFKPCNTQNSTDVCVPCPEGQYIADTYETEWFEGSQCVDRPTCLQEQIRNEKGICVCDRTKGYIKQSGGDENICVLTLVECNKPGEELHESGYCGNCNKGFYKSESSNYLCQRKTNITCPAGKTVKEGDRFTDRSCVPNPLTKPVFTTEKTSTSTISNSTTDGVENGETELLKSGIEHEENKDTMDTLKEETMSYNSGLKENNKKATAVPIDEEERNHLKQEEQNIPTNNPRIGEEETFGNQPPRNTEEQNIPFVDEEESQRGARGSVADEEQNHHRLVATVAAQVHDQPRQPSLPLLNEQPYNDDYGRIVNGPNSFSLQMQNGHMNRVVNNGVTQRVQVVDSLSSGPYDPIRPSDSSLSS</sequence>
<organism evidence="3 4">
    <name type="scientific">Mytilus edulis</name>
    <name type="common">Blue mussel</name>
    <dbReference type="NCBI Taxonomy" id="6550"/>
    <lineage>
        <taxon>Eukaryota</taxon>
        <taxon>Metazoa</taxon>
        <taxon>Spiralia</taxon>
        <taxon>Lophotrochozoa</taxon>
        <taxon>Mollusca</taxon>
        <taxon>Bivalvia</taxon>
        <taxon>Autobranchia</taxon>
        <taxon>Pteriomorphia</taxon>
        <taxon>Mytilida</taxon>
        <taxon>Mytiloidea</taxon>
        <taxon>Mytilidae</taxon>
        <taxon>Mytilinae</taxon>
        <taxon>Mytilus</taxon>
    </lineage>
</organism>
<evidence type="ECO:0000256" key="2">
    <source>
        <dbReference type="SAM" id="MobiDB-lite"/>
    </source>
</evidence>